<evidence type="ECO:0000313" key="19">
    <source>
        <dbReference type="EMBL" id="ABC28261.1"/>
    </source>
</evidence>
<comment type="similarity">
    <text evidence="2 14 15">Belongs to the TonB-dependent receptor family.</text>
</comment>
<evidence type="ECO:0000259" key="17">
    <source>
        <dbReference type="Pfam" id="PF00593"/>
    </source>
</evidence>
<evidence type="ECO:0000256" key="8">
    <source>
        <dbReference type="ARBA" id="ARBA00023004"/>
    </source>
</evidence>
<dbReference type="Pfam" id="PF07715">
    <property type="entry name" value="Plug"/>
    <property type="match status" value="1"/>
</dbReference>
<dbReference type="KEGG" id="hch:HCH_01398"/>
<dbReference type="STRING" id="349521.HCH_01398"/>
<dbReference type="PANTHER" id="PTHR32552">
    <property type="entry name" value="FERRICHROME IRON RECEPTOR-RELATED"/>
    <property type="match status" value="1"/>
</dbReference>
<feature type="domain" description="TonB-dependent receptor plug" evidence="18">
    <location>
        <begin position="100"/>
        <end position="198"/>
    </location>
</feature>
<keyword evidence="20" id="KW-1185">Reference proteome</keyword>
<dbReference type="GO" id="GO:0038023">
    <property type="term" value="F:signaling receptor activity"/>
    <property type="evidence" value="ECO:0007669"/>
    <property type="project" value="InterPro"/>
</dbReference>
<dbReference type="Pfam" id="PF00593">
    <property type="entry name" value="TonB_dep_Rec_b-barrel"/>
    <property type="match status" value="1"/>
</dbReference>
<dbReference type="GO" id="GO:0015891">
    <property type="term" value="P:siderophore transport"/>
    <property type="evidence" value="ECO:0007669"/>
    <property type="project" value="InterPro"/>
</dbReference>
<dbReference type="GO" id="GO:0015344">
    <property type="term" value="F:siderophore uptake transmembrane transporter activity"/>
    <property type="evidence" value="ECO:0007669"/>
    <property type="project" value="TreeGrafter"/>
</dbReference>
<dbReference type="InterPro" id="IPR000531">
    <property type="entry name" value="Beta-barrel_TonB"/>
</dbReference>
<keyword evidence="5" id="KW-0410">Iron transport</keyword>
<evidence type="ECO:0000256" key="5">
    <source>
        <dbReference type="ARBA" id="ARBA00022496"/>
    </source>
</evidence>
<keyword evidence="9" id="KW-0406">Ion transport</keyword>
<keyword evidence="4 14" id="KW-1134">Transmembrane beta strand</keyword>
<keyword evidence="10 15" id="KW-0798">TonB box</keyword>
<dbReference type="InterPro" id="IPR037066">
    <property type="entry name" value="Plug_dom_sf"/>
</dbReference>
<evidence type="ECO:0000256" key="10">
    <source>
        <dbReference type="ARBA" id="ARBA00023077"/>
    </source>
</evidence>
<evidence type="ECO:0000256" key="13">
    <source>
        <dbReference type="ARBA" id="ARBA00023237"/>
    </source>
</evidence>
<protein>
    <submittedName>
        <fullName evidence="19">Outer membrane receptor for ferric coprogen and ferric-rhodotorulic acid</fullName>
    </submittedName>
</protein>
<evidence type="ECO:0000256" key="7">
    <source>
        <dbReference type="ARBA" id="ARBA00022729"/>
    </source>
</evidence>
<evidence type="ECO:0000256" key="2">
    <source>
        <dbReference type="ARBA" id="ARBA00009810"/>
    </source>
</evidence>
<dbReference type="CDD" id="cd01347">
    <property type="entry name" value="ligand_gated_channel"/>
    <property type="match status" value="1"/>
</dbReference>
<evidence type="ECO:0000256" key="11">
    <source>
        <dbReference type="ARBA" id="ARBA00023136"/>
    </source>
</evidence>
<dbReference type="PANTHER" id="PTHR32552:SF74">
    <property type="entry name" value="HYDROXAMATE SIDEROPHORE RECEPTOR FHUE"/>
    <property type="match status" value="1"/>
</dbReference>
<keyword evidence="8" id="KW-0408">Iron</keyword>
<dbReference type="AlphaFoldDB" id="Q2SM63"/>
<feature type="domain" description="TonB-dependent receptor-like beta-barrel" evidence="17">
    <location>
        <begin position="305"/>
        <end position="720"/>
    </location>
</feature>
<reference evidence="19 20" key="1">
    <citation type="journal article" date="2005" name="Nucleic Acids Res.">
        <title>Genomic blueprint of Hahella chejuensis, a marine microbe producing an algicidal agent.</title>
        <authorList>
            <person name="Jeong H."/>
            <person name="Yim J.H."/>
            <person name="Lee C."/>
            <person name="Choi S.-H."/>
            <person name="Park Y.K."/>
            <person name="Yoon S.H."/>
            <person name="Hur C.-G."/>
            <person name="Kang H.-Y."/>
            <person name="Kim D."/>
            <person name="Lee H.H."/>
            <person name="Park K.H."/>
            <person name="Park S.-H."/>
            <person name="Park H.-S."/>
            <person name="Lee H.K."/>
            <person name="Oh T.K."/>
            <person name="Kim J.F."/>
        </authorList>
    </citation>
    <scope>NUCLEOTIDE SEQUENCE [LARGE SCALE GENOMIC DNA]</scope>
    <source>
        <strain evidence="19 20">KCTC 2396</strain>
    </source>
</reference>
<organism evidence="19 20">
    <name type="scientific">Hahella chejuensis (strain KCTC 2396)</name>
    <dbReference type="NCBI Taxonomy" id="349521"/>
    <lineage>
        <taxon>Bacteria</taxon>
        <taxon>Pseudomonadati</taxon>
        <taxon>Pseudomonadota</taxon>
        <taxon>Gammaproteobacteria</taxon>
        <taxon>Oceanospirillales</taxon>
        <taxon>Hahellaceae</taxon>
        <taxon>Hahella</taxon>
    </lineage>
</organism>
<sequence>MATHRYPGKLAPRFFPNSSHLFSASNRSQPAPPYAGNRLALRVAALSLGVLASGSVAAEDVQQLQPVTVNAKASVSAPSEGSGSYRTKSSNTASRMNMSLRETPQSVSVITRTQLQDFALTDINDVLEYSPGVTVERVETDRTYFTARGFDITNFQLDGIGVPFVYGNLYGDIDTAIYDRVEVLRGANGLMTGTGTPSATVNFVRKRPAVDTQASVGLTYGSWDNRRVDADVSGALLDSERVRGRLVASYQDKESYLDRYEQEKSIFYGVIEADLSDSTMLTLGHSRQDTLSNSPMWGALPLYRTDGSATDYDASVSTATDWAYWDGQIDSSFVELAHEFANGWLVKGVVTRQQVKADTKLFYVYGTPNPDTPGSDLYAYPSLYGFDNEQWIADIYATGPFTLGGREHEAVLGVNWSKSEVWDESRYGAGIGTEVDDIEDWDGDYPDPEYNAGVAGSEFTDKRKSLYAATRLKPMDRLTLITGLRVTDLDSNGVSYGDSKQESQSGEVVPYVGVVADVHENHSVYVSYTKIFDPQFKDDIDHNRLDPVKGDNIEAGLKSELFNERLNATLAFFKTEQDNVAEVAGTYPGTSTNYYEGVDGVTSKGYELEIAGEVSPGWEVAGGFTYVSIEDKEGEDAKTYVPRRMLRLSSSYRVPSLEQLKVGASLSWQDDIYREQGVATTGPNAGESIRTTQEDYMLVNLMAKYDFTDNWSATLNLDNITDEKYLNSLYWAQSYYGAPRSAKLTVNWTY</sequence>
<dbReference type="InterPro" id="IPR012910">
    <property type="entry name" value="Plug_dom"/>
</dbReference>
<keyword evidence="6 14" id="KW-0812">Transmembrane</keyword>
<comment type="subcellular location">
    <subcellularLocation>
        <location evidence="1 14">Cell outer membrane</location>
        <topology evidence="1 14">Multi-pass membrane protein</topology>
    </subcellularLocation>
</comment>
<evidence type="ECO:0000256" key="12">
    <source>
        <dbReference type="ARBA" id="ARBA00023170"/>
    </source>
</evidence>
<dbReference type="EMBL" id="CP000155">
    <property type="protein sequence ID" value="ABC28261.1"/>
    <property type="molecule type" value="Genomic_DNA"/>
</dbReference>
<accession>Q2SM63</accession>
<evidence type="ECO:0000256" key="15">
    <source>
        <dbReference type="RuleBase" id="RU003357"/>
    </source>
</evidence>
<dbReference type="PROSITE" id="PS52016">
    <property type="entry name" value="TONB_DEPENDENT_REC_3"/>
    <property type="match status" value="1"/>
</dbReference>
<evidence type="ECO:0000256" key="14">
    <source>
        <dbReference type="PROSITE-ProRule" id="PRU01360"/>
    </source>
</evidence>
<name>Q2SM63_HAHCH</name>
<keyword evidence="11 14" id="KW-0472">Membrane</keyword>
<dbReference type="eggNOG" id="COG4773">
    <property type="taxonomic scope" value="Bacteria"/>
</dbReference>
<dbReference type="NCBIfam" id="TIGR01783">
    <property type="entry name" value="TonB-siderophor"/>
    <property type="match status" value="1"/>
</dbReference>
<evidence type="ECO:0000256" key="9">
    <source>
        <dbReference type="ARBA" id="ARBA00023065"/>
    </source>
</evidence>
<dbReference type="FunFam" id="2.170.130.10:FF:000010">
    <property type="entry name" value="Ferripyoverdine receptor"/>
    <property type="match status" value="1"/>
</dbReference>
<dbReference type="InterPro" id="IPR039426">
    <property type="entry name" value="TonB-dep_rcpt-like"/>
</dbReference>
<dbReference type="InterPro" id="IPR036942">
    <property type="entry name" value="Beta-barrel_TonB_sf"/>
</dbReference>
<dbReference type="Proteomes" id="UP000000238">
    <property type="component" value="Chromosome"/>
</dbReference>
<dbReference type="SUPFAM" id="SSF56935">
    <property type="entry name" value="Porins"/>
    <property type="match status" value="1"/>
</dbReference>
<dbReference type="HOGENOM" id="CLU_008287_9_3_6"/>
<evidence type="ECO:0000256" key="1">
    <source>
        <dbReference type="ARBA" id="ARBA00004571"/>
    </source>
</evidence>
<evidence type="ECO:0000256" key="16">
    <source>
        <dbReference type="SAM" id="MobiDB-lite"/>
    </source>
</evidence>
<dbReference type="Gene3D" id="2.170.130.10">
    <property type="entry name" value="TonB-dependent receptor, plug domain"/>
    <property type="match status" value="1"/>
</dbReference>
<gene>
    <name evidence="19" type="ordered locus">HCH_01398</name>
</gene>
<evidence type="ECO:0000256" key="4">
    <source>
        <dbReference type="ARBA" id="ARBA00022452"/>
    </source>
</evidence>
<proteinExistence type="inferred from homology"/>
<keyword evidence="13 14" id="KW-0998">Cell outer membrane</keyword>
<feature type="region of interest" description="Disordered" evidence="16">
    <location>
        <begin position="70"/>
        <end position="93"/>
    </location>
</feature>
<evidence type="ECO:0000313" key="20">
    <source>
        <dbReference type="Proteomes" id="UP000000238"/>
    </source>
</evidence>
<evidence type="ECO:0000256" key="3">
    <source>
        <dbReference type="ARBA" id="ARBA00022448"/>
    </source>
</evidence>
<keyword evidence="7" id="KW-0732">Signal</keyword>
<dbReference type="RefSeq" id="WP_011395334.1">
    <property type="nucleotide sequence ID" value="NC_007645.1"/>
</dbReference>
<dbReference type="InterPro" id="IPR010105">
    <property type="entry name" value="TonB_sidphr_rcpt"/>
</dbReference>
<keyword evidence="3 14" id="KW-0813">Transport</keyword>
<dbReference type="GO" id="GO:0009279">
    <property type="term" value="C:cell outer membrane"/>
    <property type="evidence" value="ECO:0007669"/>
    <property type="project" value="UniProtKB-SubCell"/>
</dbReference>
<dbReference type="Gene3D" id="2.40.170.20">
    <property type="entry name" value="TonB-dependent receptor, beta-barrel domain"/>
    <property type="match status" value="1"/>
</dbReference>
<keyword evidence="12 19" id="KW-0675">Receptor</keyword>
<evidence type="ECO:0000256" key="6">
    <source>
        <dbReference type="ARBA" id="ARBA00022692"/>
    </source>
</evidence>
<evidence type="ECO:0000259" key="18">
    <source>
        <dbReference type="Pfam" id="PF07715"/>
    </source>
</evidence>